<evidence type="ECO:0000313" key="3">
    <source>
        <dbReference type="Proteomes" id="UP001151760"/>
    </source>
</evidence>
<feature type="compositionally biased region" description="Basic and acidic residues" evidence="1">
    <location>
        <begin position="138"/>
        <end position="161"/>
    </location>
</feature>
<evidence type="ECO:0000313" key="2">
    <source>
        <dbReference type="EMBL" id="GJT85581.1"/>
    </source>
</evidence>
<comment type="caution">
    <text evidence="2">The sequence shown here is derived from an EMBL/GenBank/DDBJ whole genome shotgun (WGS) entry which is preliminary data.</text>
</comment>
<dbReference type="EMBL" id="BQNB010019464">
    <property type="protein sequence ID" value="GJT85581.1"/>
    <property type="molecule type" value="Genomic_DNA"/>
</dbReference>
<proteinExistence type="predicted"/>
<accession>A0ABQ5HCG1</accession>
<keyword evidence="3" id="KW-1185">Reference proteome</keyword>
<reference evidence="2" key="2">
    <citation type="submission" date="2022-01" db="EMBL/GenBank/DDBJ databases">
        <authorList>
            <person name="Yamashiro T."/>
            <person name="Shiraishi A."/>
            <person name="Satake H."/>
            <person name="Nakayama K."/>
        </authorList>
    </citation>
    <scope>NUCLEOTIDE SEQUENCE</scope>
</reference>
<evidence type="ECO:0000256" key="1">
    <source>
        <dbReference type="SAM" id="MobiDB-lite"/>
    </source>
</evidence>
<organism evidence="2 3">
    <name type="scientific">Tanacetum coccineum</name>
    <dbReference type="NCBI Taxonomy" id="301880"/>
    <lineage>
        <taxon>Eukaryota</taxon>
        <taxon>Viridiplantae</taxon>
        <taxon>Streptophyta</taxon>
        <taxon>Embryophyta</taxon>
        <taxon>Tracheophyta</taxon>
        <taxon>Spermatophyta</taxon>
        <taxon>Magnoliopsida</taxon>
        <taxon>eudicotyledons</taxon>
        <taxon>Gunneridae</taxon>
        <taxon>Pentapetalae</taxon>
        <taxon>asterids</taxon>
        <taxon>campanulids</taxon>
        <taxon>Asterales</taxon>
        <taxon>Asteraceae</taxon>
        <taxon>Asteroideae</taxon>
        <taxon>Anthemideae</taxon>
        <taxon>Anthemidinae</taxon>
        <taxon>Tanacetum</taxon>
    </lineage>
</organism>
<evidence type="ECO:0008006" key="4">
    <source>
        <dbReference type="Google" id="ProtNLM"/>
    </source>
</evidence>
<protein>
    <recommendedName>
        <fullName evidence="4">Reverse transcriptase domain-containing protein</fullName>
    </recommendedName>
</protein>
<dbReference type="Proteomes" id="UP001151760">
    <property type="component" value="Unassembled WGS sequence"/>
</dbReference>
<gene>
    <name evidence="2" type="ORF">Tco_1067298</name>
</gene>
<name>A0ABQ5HCG1_9ASTR</name>
<reference evidence="2" key="1">
    <citation type="journal article" date="2022" name="Int. J. Mol. Sci.">
        <title>Draft Genome of Tanacetum Coccineum: Genomic Comparison of Closely Related Tanacetum-Family Plants.</title>
        <authorList>
            <person name="Yamashiro T."/>
            <person name="Shiraishi A."/>
            <person name="Nakayama K."/>
            <person name="Satake H."/>
        </authorList>
    </citation>
    <scope>NUCLEOTIDE SEQUENCE</scope>
</reference>
<sequence>MVGINNIRGDIRNIIENNDRRGCTYKEFLACNPKEYDGKGGVVVYTRWIKNMESVQDMSGYGDNQKVKYTTGSFVGKALTWWNSQIRTLGREVAIGMSWDNFKIQGMVEATEPSTIQKAVQIAGTLTDEALRNRSIKKNPEKKGNGGEPSKDRNRRDDNKMTRTGNAFATTANPIRREYTGWHPSVPPITITIYLRHPVALVSTITAQDILLRIVEWCLGM</sequence>
<feature type="region of interest" description="Disordered" evidence="1">
    <location>
        <begin position="131"/>
        <end position="170"/>
    </location>
</feature>